<dbReference type="AlphaFoldDB" id="A0A1R4FZ20"/>
<keyword evidence="1" id="KW-0472">Membrane</keyword>
<feature type="transmembrane region" description="Helical" evidence="1">
    <location>
        <begin position="20"/>
        <end position="39"/>
    </location>
</feature>
<evidence type="ECO:0000313" key="3">
    <source>
        <dbReference type="Proteomes" id="UP000195787"/>
    </source>
</evidence>
<keyword evidence="3" id="KW-1185">Reference proteome</keyword>
<name>A0A1R4FZ20_9MICO</name>
<keyword evidence="1" id="KW-1133">Transmembrane helix</keyword>
<keyword evidence="1" id="KW-0812">Transmembrane</keyword>
<proteinExistence type="predicted"/>
<reference evidence="2 3" key="1">
    <citation type="submission" date="2017-02" db="EMBL/GenBank/DDBJ databases">
        <authorList>
            <person name="Peterson S.W."/>
        </authorList>
    </citation>
    <scope>NUCLEOTIDE SEQUENCE [LARGE SCALE GENOMIC DNA]</scope>
    <source>
        <strain evidence="2 3">LMG 22410</strain>
    </source>
</reference>
<evidence type="ECO:0000256" key="1">
    <source>
        <dbReference type="SAM" id="Phobius"/>
    </source>
</evidence>
<dbReference type="EMBL" id="FUHU01000035">
    <property type="protein sequence ID" value="SJM61240.1"/>
    <property type="molecule type" value="Genomic_DNA"/>
</dbReference>
<organism evidence="2 3">
    <name type="scientific">Agrococcus casei LMG 22410</name>
    <dbReference type="NCBI Taxonomy" id="1255656"/>
    <lineage>
        <taxon>Bacteria</taxon>
        <taxon>Bacillati</taxon>
        <taxon>Actinomycetota</taxon>
        <taxon>Actinomycetes</taxon>
        <taxon>Micrococcales</taxon>
        <taxon>Microbacteriaceae</taxon>
        <taxon>Agrococcus</taxon>
    </lineage>
</organism>
<gene>
    <name evidence="2" type="ORF">CZ674_07575</name>
</gene>
<dbReference type="Proteomes" id="UP000195787">
    <property type="component" value="Unassembled WGS sequence"/>
</dbReference>
<accession>A0A1R4FZ20</accession>
<sequence>MSPGLAHLSGDLDTDLPDTSGGPAIIMLMLAAGVMVVVLQHR</sequence>
<evidence type="ECO:0000313" key="2">
    <source>
        <dbReference type="EMBL" id="SJM61240.1"/>
    </source>
</evidence>
<protein>
    <submittedName>
        <fullName evidence="2">Uncharacterized protein</fullName>
    </submittedName>
</protein>